<dbReference type="PANTHER" id="PTHR30105">
    <property type="entry name" value="UNCHARACTERIZED YIBQ-RELATED"/>
    <property type="match status" value="1"/>
</dbReference>
<evidence type="ECO:0000313" key="4">
    <source>
        <dbReference type="Proteomes" id="UP000289758"/>
    </source>
</evidence>
<feature type="region of interest" description="Disordered" evidence="1">
    <location>
        <begin position="115"/>
        <end position="134"/>
    </location>
</feature>
<dbReference type="OrthoDB" id="9784811at2"/>
<dbReference type="EMBL" id="PDKK01000007">
    <property type="protein sequence ID" value="RXK05202.1"/>
    <property type="molecule type" value="Genomic_DNA"/>
</dbReference>
<accession>A0A4V1M0F1</accession>
<dbReference type="RefSeq" id="WP_129087426.1">
    <property type="nucleotide sequence ID" value="NZ_CP053836.1"/>
</dbReference>
<evidence type="ECO:0008006" key="5">
    <source>
        <dbReference type="Google" id="ProtNLM"/>
    </source>
</evidence>
<keyword evidence="2" id="KW-0812">Transmembrane</keyword>
<dbReference type="Proteomes" id="UP000289758">
    <property type="component" value="Unassembled WGS sequence"/>
</dbReference>
<keyword evidence="2" id="KW-1133">Transmembrane helix</keyword>
<evidence type="ECO:0000256" key="1">
    <source>
        <dbReference type="SAM" id="MobiDB-lite"/>
    </source>
</evidence>
<sequence>MTRRKKSSRKPTRRKNSTSKSNYNFKIINILLLIIALLIIAIGFLIYIIDNNRVKKTIDNTPIPKTVEKIEQKVKDTKDKFDKYFDEVEKIKKDKFEEYTKDFYKDYTDTNIEEKKSEKSVTEEEKKIESKEPKKEEKEKAIFPIKPKLAIIFDDVTTQYQINKIRDIGYKTTISVMPPTKKHPDSAKIAQPLPFYMIHFPLEATAFKNEESSTLHINDTYEKIEKRVAKIRELYPNAKYTNNHTGSKFTENREAMDKLFKALTKYDFVFVDSRTTGKSVAKEMALKYNMPYISRNVFLDNEQEFNYIQGQLKKAVAIAKKNGFAIAICHPHPITIKTLKESKPLLDGLEMIYLNQIPTLKK</sequence>
<gene>
    <name evidence="3" type="ORF">CRV07_09310</name>
</gene>
<dbReference type="CDD" id="cd10936">
    <property type="entry name" value="CE4_DAC2"/>
    <property type="match status" value="1"/>
</dbReference>
<comment type="caution">
    <text evidence="3">The sequence shown here is derived from an EMBL/GenBank/DDBJ whole genome shotgun (WGS) entry which is preliminary data.</text>
</comment>
<dbReference type="GO" id="GO:0005975">
    <property type="term" value="P:carbohydrate metabolic process"/>
    <property type="evidence" value="ECO:0007669"/>
    <property type="project" value="InterPro"/>
</dbReference>
<dbReference type="InterPro" id="IPR006837">
    <property type="entry name" value="Divergent_DAC"/>
</dbReference>
<organism evidence="3 4">
    <name type="scientific">Halarcobacter ebronensis</name>
    <dbReference type="NCBI Taxonomy" id="1462615"/>
    <lineage>
        <taxon>Bacteria</taxon>
        <taxon>Pseudomonadati</taxon>
        <taxon>Campylobacterota</taxon>
        <taxon>Epsilonproteobacteria</taxon>
        <taxon>Campylobacterales</taxon>
        <taxon>Arcobacteraceae</taxon>
        <taxon>Halarcobacter</taxon>
    </lineage>
</organism>
<proteinExistence type="predicted"/>
<dbReference type="Pfam" id="PF04748">
    <property type="entry name" value="Polysacc_deac_2"/>
    <property type="match status" value="1"/>
</dbReference>
<keyword evidence="2" id="KW-0472">Membrane</keyword>
<dbReference type="InterPro" id="IPR011330">
    <property type="entry name" value="Glyco_hydro/deAcase_b/a-brl"/>
</dbReference>
<reference evidence="3 4" key="1">
    <citation type="submission" date="2017-10" db="EMBL/GenBank/DDBJ databases">
        <title>Genomics of the genus Arcobacter.</title>
        <authorList>
            <person name="Perez-Cataluna A."/>
            <person name="Figueras M.J."/>
        </authorList>
    </citation>
    <scope>NUCLEOTIDE SEQUENCE [LARGE SCALE GENOMIC DNA]</scope>
    <source>
        <strain evidence="3 4">CECT 8441</strain>
    </source>
</reference>
<keyword evidence="4" id="KW-1185">Reference proteome</keyword>
<feature type="transmembrane region" description="Helical" evidence="2">
    <location>
        <begin position="23"/>
        <end position="49"/>
    </location>
</feature>
<dbReference type="PANTHER" id="PTHR30105:SF2">
    <property type="entry name" value="DIVERGENT POLYSACCHARIDE DEACETYLASE SUPERFAMILY"/>
    <property type="match status" value="1"/>
</dbReference>
<dbReference type="AlphaFoldDB" id="A0A4V1M0F1"/>
<protein>
    <recommendedName>
        <fullName evidence="5">Divergent polysaccharide deacetylase family protein</fullName>
    </recommendedName>
</protein>
<dbReference type="SUPFAM" id="SSF88713">
    <property type="entry name" value="Glycoside hydrolase/deacetylase"/>
    <property type="match status" value="1"/>
</dbReference>
<dbReference type="Gene3D" id="3.20.20.370">
    <property type="entry name" value="Glycoside hydrolase/deacetylase"/>
    <property type="match status" value="1"/>
</dbReference>
<name>A0A4V1M0F1_9BACT</name>
<evidence type="ECO:0000256" key="2">
    <source>
        <dbReference type="SAM" id="Phobius"/>
    </source>
</evidence>
<evidence type="ECO:0000313" key="3">
    <source>
        <dbReference type="EMBL" id="RXK05202.1"/>
    </source>
</evidence>